<evidence type="ECO:0000313" key="2">
    <source>
        <dbReference type="Proteomes" id="UP000886501"/>
    </source>
</evidence>
<protein>
    <submittedName>
        <fullName evidence="1">Uncharacterized protein</fullName>
    </submittedName>
</protein>
<evidence type="ECO:0000313" key="1">
    <source>
        <dbReference type="EMBL" id="KAF9649460.1"/>
    </source>
</evidence>
<comment type="caution">
    <text evidence="1">The sequence shown here is derived from an EMBL/GenBank/DDBJ whole genome shotgun (WGS) entry which is preliminary data.</text>
</comment>
<dbReference type="EMBL" id="MU117997">
    <property type="protein sequence ID" value="KAF9649460.1"/>
    <property type="molecule type" value="Genomic_DNA"/>
</dbReference>
<proteinExistence type="predicted"/>
<accession>A0ACB6ZI33</accession>
<dbReference type="Proteomes" id="UP000886501">
    <property type="component" value="Unassembled WGS sequence"/>
</dbReference>
<organism evidence="1 2">
    <name type="scientific">Thelephora ganbajun</name>
    <name type="common">Ganba fungus</name>
    <dbReference type="NCBI Taxonomy" id="370292"/>
    <lineage>
        <taxon>Eukaryota</taxon>
        <taxon>Fungi</taxon>
        <taxon>Dikarya</taxon>
        <taxon>Basidiomycota</taxon>
        <taxon>Agaricomycotina</taxon>
        <taxon>Agaricomycetes</taxon>
        <taxon>Thelephorales</taxon>
        <taxon>Thelephoraceae</taxon>
        <taxon>Thelephora</taxon>
    </lineage>
</organism>
<name>A0ACB6ZI33_THEGA</name>
<keyword evidence="2" id="KW-1185">Reference proteome</keyword>
<reference evidence="1" key="2">
    <citation type="journal article" date="2020" name="Nat. Commun.">
        <title>Large-scale genome sequencing of mycorrhizal fungi provides insights into the early evolution of symbiotic traits.</title>
        <authorList>
            <person name="Miyauchi S."/>
            <person name="Kiss E."/>
            <person name="Kuo A."/>
            <person name="Drula E."/>
            <person name="Kohler A."/>
            <person name="Sanchez-Garcia M."/>
            <person name="Morin E."/>
            <person name="Andreopoulos B."/>
            <person name="Barry K.W."/>
            <person name="Bonito G."/>
            <person name="Buee M."/>
            <person name="Carver A."/>
            <person name="Chen C."/>
            <person name="Cichocki N."/>
            <person name="Clum A."/>
            <person name="Culley D."/>
            <person name="Crous P.W."/>
            <person name="Fauchery L."/>
            <person name="Girlanda M."/>
            <person name="Hayes R.D."/>
            <person name="Keri Z."/>
            <person name="LaButti K."/>
            <person name="Lipzen A."/>
            <person name="Lombard V."/>
            <person name="Magnuson J."/>
            <person name="Maillard F."/>
            <person name="Murat C."/>
            <person name="Nolan M."/>
            <person name="Ohm R.A."/>
            <person name="Pangilinan J."/>
            <person name="Pereira M.F."/>
            <person name="Perotto S."/>
            <person name="Peter M."/>
            <person name="Pfister S."/>
            <person name="Riley R."/>
            <person name="Sitrit Y."/>
            <person name="Stielow J.B."/>
            <person name="Szollosi G."/>
            <person name="Zifcakova L."/>
            <person name="Stursova M."/>
            <person name="Spatafora J.W."/>
            <person name="Tedersoo L."/>
            <person name="Vaario L.M."/>
            <person name="Yamada A."/>
            <person name="Yan M."/>
            <person name="Wang P."/>
            <person name="Xu J."/>
            <person name="Bruns T."/>
            <person name="Baldrian P."/>
            <person name="Vilgalys R."/>
            <person name="Dunand C."/>
            <person name="Henrissat B."/>
            <person name="Grigoriev I.V."/>
            <person name="Hibbett D."/>
            <person name="Nagy L.G."/>
            <person name="Martin F.M."/>
        </authorList>
    </citation>
    <scope>NUCLEOTIDE SEQUENCE</scope>
    <source>
        <strain evidence="1">P2</strain>
    </source>
</reference>
<gene>
    <name evidence="1" type="ORF">BDM02DRAFT_1819799</name>
</gene>
<reference evidence="1" key="1">
    <citation type="submission" date="2019-10" db="EMBL/GenBank/DDBJ databases">
        <authorList>
            <consortium name="DOE Joint Genome Institute"/>
            <person name="Kuo A."/>
            <person name="Miyauchi S."/>
            <person name="Kiss E."/>
            <person name="Drula E."/>
            <person name="Kohler A."/>
            <person name="Sanchez-Garcia M."/>
            <person name="Andreopoulos B."/>
            <person name="Barry K.W."/>
            <person name="Bonito G."/>
            <person name="Buee M."/>
            <person name="Carver A."/>
            <person name="Chen C."/>
            <person name="Cichocki N."/>
            <person name="Clum A."/>
            <person name="Culley D."/>
            <person name="Crous P.W."/>
            <person name="Fauchery L."/>
            <person name="Girlanda M."/>
            <person name="Hayes R."/>
            <person name="Keri Z."/>
            <person name="Labutti K."/>
            <person name="Lipzen A."/>
            <person name="Lombard V."/>
            <person name="Magnuson J."/>
            <person name="Maillard F."/>
            <person name="Morin E."/>
            <person name="Murat C."/>
            <person name="Nolan M."/>
            <person name="Ohm R."/>
            <person name="Pangilinan J."/>
            <person name="Pereira M."/>
            <person name="Perotto S."/>
            <person name="Peter M."/>
            <person name="Riley R."/>
            <person name="Sitrit Y."/>
            <person name="Stielow B."/>
            <person name="Szollosi G."/>
            <person name="Zifcakova L."/>
            <person name="Stursova M."/>
            <person name="Spatafora J.W."/>
            <person name="Tedersoo L."/>
            <person name="Vaario L.-M."/>
            <person name="Yamada A."/>
            <person name="Yan M."/>
            <person name="Wang P."/>
            <person name="Xu J."/>
            <person name="Bruns T."/>
            <person name="Baldrian P."/>
            <person name="Vilgalys R."/>
            <person name="Henrissat B."/>
            <person name="Grigoriev I.V."/>
            <person name="Hibbett D."/>
            <person name="Nagy L.G."/>
            <person name="Martin F.M."/>
        </authorList>
    </citation>
    <scope>NUCLEOTIDE SEQUENCE</scope>
    <source>
        <strain evidence="1">P2</strain>
    </source>
</reference>
<sequence length="350" mass="39127">MQPISAERLGQSIWDASASRYLTAVGTVVLLYDHVITLPDEYRFVWKAKPSFAKYAFLLNRYVVPSVMLLVLSATCGFGPALSNLQCQCIIFTAGVAAIVSIGIANALVLLRVLVLWQDDRKITRFLWGVYLLSFLVTSSMMLLTCVKALPGIFWFPVTGMCVLAVRVPSLAATWGASLFFEVTVIYFVGYHVLSTPRSAGMPLTRSLRQNGLAFFLTVFALRLGNMFAAIYARPSLVFLTVFCIWSSVTINLNRSLLRLRRADVKHYLLTGNSAMHHAASPFGLYRASVSPDFDQDVLDEFDDIKAKAADELRLQSFEILSRRPREITIRLGNTASAPQQWRSTQGWYI</sequence>